<comment type="caution">
    <text evidence="1">The sequence shown here is derived from an EMBL/GenBank/DDBJ whole genome shotgun (WGS) entry which is preliminary data.</text>
</comment>
<accession>A0A9P5ZBV6</accession>
<dbReference type="AlphaFoldDB" id="A0A9P5ZBV6"/>
<evidence type="ECO:0000313" key="1">
    <source>
        <dbReference type="EMBL" id="KAF9483091.1"/>
    </source>
</evidence>
<proteinExistence type="predicted"/>
<keyword evidence="2" id="KW-1185">Reference proteome</keyword>
<evidence type="ECO:0000313" key="2">
    <source>
        <dbReference type="Proteomes" id="UP000807469"/>
    </source>
</evidence>
<dbReference type="EMBL" id="MU155157">
    <property type="protein sequence ID" value="KAF9483091.1"/>
    <property type="molecule type" value="Genomic_DNA"/>
</dbReference>
<sequence length="134" mass="14892">MPLSIYMYTYPRKDASSGRALPNHWSFFIQTNAATNDGLEYQIHGAPGSFYYSGAEKAKLNKSAGLEIGTISSESLDAFAALLGTIAIDNSRAGTAWNSQDWALGAIKELFLRQWIWYDGATIKAWLEEETTMR</sequence>
<dbReference type="Proteomes" id="UP000807469">
    <property type="component" value="Unassembled WGS sequence"/>
</dbReference>
<gene>
    <name evidence="1" type="ORF">BDN70DRAFT_349874</name>
</gene>
<protein>
    <submittedName>
        <fullName evidence="1">Uncharacterized protein</fullName>
    </submittedName>
</protein>
<reference evidence="1" key="1">
    <citation type="submission" date="2020-11" db="EMBL/GenBank/DDBJ databases">
        <authorList>
            <consortium name="DOE Joint Genome Institute"/>
            <person name="Ahrendt S."/>
            <person name="Riley R."/>
            <person name="Andreopoulos W."/>
            <person name="Labutti K."/>
            <person name="Pangilinan J."/>
            <person name="Ruiz-Duenas F.J."/>
            <person name="Barrasa J.M."/>
            <person name="Sanchez-Garcia M."/>
            <person name="Camarero S."/>
            <person name="Miyauchi S."/>
            <person name="Serrano A."/>
            <person name="Linde D."/>
            <person name="Babiker R."/>
            <person name="Drula E."/>
            <person name="Ayuso-Fernandez I."/>
            <person name="Pacheco R."/>
            <person name="Padilla G."/>
            <person name="Ferreira P."/>
            <person name="Barriuso J."/>
            <person name="Kellner H."/>
            <person name="Castanera R."/>
            <person name="Alfaro M."/>
            <person name="Ramirez L."/>
            <person name="Pisabarro A.G."/>
            <person name="Kuo A."/>
            <person name="Tritt A."/>
            <person name="Lipzen A."/>
            <person name="He G."/>
            <person name="Yan M."/>
            <person name="Ng V."/>
            <person name="Cullen D."/>
            <person name="Martin F."/>
            <person name="Rosso M.-N."/>
            <person name="Henrissat B."/>
            <person name="Hibbett D."/>
            <person name="Martinez A.T."/>
            <person name="Grigoriev I.V."/>
        </authorList>
    </citation>
    <scope>NUCLEOTIDE SEQUENCE</scope>
    <source>
        <strain evidence="1">CIRM-BRFM 674</strain>
    </source>
</reference>
<name>A0A9P5ZBV6_9AGAR</name>
<dbReference type="OrthoDB" id="37659at2759"/>
<organism evidence="1 2">
    <name type="scientific">Pholiota conissans</name>
    <dbReference type="NCBI Taxonomy" id="109636"/>
    <lineage>
        <taxon>Eukaryota</taxon>
        <taxon>Fungi</taxon>
        <taxon>Dikarya</taxon>
        <taxon>Basidiomycota</taxon>
        <taxon>Agaricomycotina</taxon>
        <taxon>Agaricomycetes</taxon>
        <taxon>Agaricomycetidae</taxon>
        <taxon>Agaricales</taxon>
        <taxon>Agaricineae</taxon>
        <taxon>Strophariaceae</taxon>
        <taxon>Pholiota</taxon>
    </lineage>
</organism>